<dbReference type="Gene3D" id="3.40.50.720">
    <property type="entry name" value="NAD(P)-binding Rossmann-like Domain"/>
    <property type="match status" value="1"/>
</dbReference>
<evidence type="ECO:0000313" key="3">
    <source>
        <dbReference type="Proteomes" id="UP000663873"/>
    </source>
</evidence>
<dbReference type="EMBL" id="CAJOBP010051798">
    <property type="protein sequence ID" value="CAF4816229.1"/>
    <property type="molecule type" value="Genomic_DNA"/>
</dbReference>
<gene>
    <name evidence="1" type="ORF">TIS948_LOCUS18686</name>
    <name evidence="2" type="ORF">UJA718_LOCUS41957</name>
</gene>
<dbReference type="EMBL" id="CAJNXB010003288">
    <property type="protein sequence ID" value="CAF3304808.1"/>
    <property type="molecule type" value="Genomic_DNA"/>
</dbReference>
<organism evidence="2 3">
    <name type="scientific">Rotaria socialis</name>
    <dbReference type="NCBI Taxonomy" id="392032"/>
    <lineage>
        <taxon>Eukaryota</taxon>
        <taxon>Metazoa</taxon>
        <taxon>Spiralia</taxon>
        <taxon>Gnathifera</taxon>
        <taxon>Rotifera</taxon>
        <taxon>Eurotatoria</taxon>
        <taxon>Bdelloidea</taxon>
        <taxon>Philodinida</taxon>
        <taxon>Philodinidae</taxon>
        <taxon>Rotaria</taxon>
    </lineage>
</organism>
<proteinExistence type="predicted"/>
<name>A0A821Q2W8_9BILA</name>
<accession>A0A821Q2W8</accession>
<feature type="non-terminal residue" evidence="2">
    <location>
        <position position="1"/>
    </location>
</feature>
<dbReference type="Proteomes" id="UP000663873">
    <property type="component" value="Unassembled WGS sequence"/>
</dbReference>
<evidence type="ECO:0000313" key="2">
    <source>
        <dbReference type="EMBL" id="CAF4816229.1"/>
    </source>
</evidence>
<sequence>ISQLAHLVRDQVGFTGCLQFEGDVKNDGPMRRTADTSHFEKLHPSFTMTLLPTAIKETLEWYKKNK</sequence>
<dbReference type="Proteomes" id="UP000663825">
    <property type="component" value="Unassembled WGS sequence"/>
</dbReference>
<evidence type="ECO:0000313" key="1">
    <source>
        <dbReference type="EMBL" id="CAF3304808.1"/>
    </source>
</evidence>
<keyword evidence="3" id="KW-1185">Reference proteome</keyword>
<dbReference type="AlphaFoldDB" id="A0A821Q2W8"/>
<protein>
    <submittedName>
        <fullName evidence="2">Uncharacterized protein</fullName>
    </submittedName>
</protein>
<reference evidence="2" key="1">
    <citation type="submission" date="2021-02" db="EMBL/GenBank/DDBJ databases">
        <authorList>
            <person name="Nowell W R."/>
        </authorList>
    </citation>
    <scope>NUCLEOTIDE SEQUENCE</scope>
</reference>
<comment type="caution">
    <text evidence="2">The sequence shown here is derived from an EMBL/GenBank/DDBJ whole genome shotgun (WGS) entry which is preliminary data.</text>
</comment>